<proteinExistence type="predicted"/>
<dbReference type="Gene3D" id="3.40.50.1980">
    <property type="entry name" value="Nitrogenase molybdenum iron protein domain"/>
    <property type="match status" value="2"/>
</dbReference>
<dbReference type="GO" id="GO:0016491">
    <property type="term" value="F:oxidoreductase activity"/>
    <property type="evidence" value="ECO:0007669"/>
    <property type="project" value="UniProtKB-KW"/>
</dbReference>
<keyword evidence="3" id="KW-1185">Reference proteome</keyword>
<reference evidence="2 3" key="1">
    <citation type="submission" date="2019-02" db="EMBL/GenBank/DDBJ databases">
        <title>Closed genome of Sporomusa termitida DSM 4440.</title>
        <authorList>
            <person name="Poehlein A."/>
            <person name="Daniel R."/>
        </authorList>
    </citation>
    <scope>NUCLEOTIDE SEQUENCE [LARGE SCALE GENOMIC DNA]</scope>
    <source>
        <strain evidence="2 3">DSM 4440</strain>
    </source>
</reference>
<evidence type="ECO:0000313" key="2">
    <source>
        <dbReference type="EMBL" id="QDR79099.1"/>
    </source>
</evidence>
<dbReference type="SUPFAM" id="SSF53807">
    <property type="entry name" value="Helical backbone' metal receptor"/>
    <property type="match status" value="1"/>
</dbReference>
<protein>
    <submittedName>
        <fullName evidence="2">Light-independent protochlorophyllide reductase subunit B</fullName>
        <ecNumber evidence="2">1.3.7.7</ecNumber>
    </submittedName>
</protein>
<dbReference type="OrthoDB" id="9767044at2"/>
<keyword evidence="2" id="KW-0560">Oxidoreductase</keyword>
<dbReference type="PANTHER" id="PTHR42956">
    <property type="entry name" value="NITROGENASE IRON-MOLYBDENUM COFACTOR BIOSYNTHESIS PROTEIN NIFE"/>
    <property type="match status" value="1"/>
</dbReference>
<dbReference type="Pfam" id="PF00148">
    <property type="entry name" value="Oxidored_nitro"/>
    <property type="match status" value="1"/>
</dbReference>
<dbReference type="RefSeq" id="WP_144348793.1">
    <property type="nucleotide sequence ID" value="NZ_CP036259.1"/>
</dbReference>
<accession>A0A517DP11</accession>
<gene>
    <name evidence="2" type="primary">bchB_1</name>
    <name evidence="2" type="ORF">SPTER_03580</name>
</gene>
<feature type="domain" description="Nitrogenase/oxidoreductase component 1" evidence="1">
    <location>
        <begin position="17"/>
        <end position="340"/>
    </location>
</feature>
<dbReference type="EC" id="1.3.7.7" evidence="2"/>
<evidence type="ECO:0000259" key="1">
    <source>
        <dbReference type="Pfam" id="PF00148"/>
    </source>
</evidence>
<sequence>MVKSKRPVVSLKSGCSCSMPGVWRAVAHSDGAVVIFHSPKACAHITQEMGLGIHYRLVARQEFVPGRYRAPLISSELNDEHSIFGGAEQLRACIRSVAGRYRPSYIVIASSCVAGIIGDDIAEVAALAEQEFTIPVIASPCSGYLDGEYHAGYYHTAMAVAERFITTQPTLPDTVTLLGDRGGPDSEDCQEMERLLHYFGLEVHAHFPGYASLNDMRRVAASSLNILIGGRAQSYAWIRRLAVGLEARSGTPFFDRDHPVGWLGTTAWLAELGALLARPQAARQAIAAEQQRLQAAVFESRRTLRLARVALVIGRPLQYFEPGWVLELLAQAEIELVAVVLLQGLTGQQQEVLRQALPAYTQIPVLLQSQADATLRTAELVMTTHELDDENLRQFFIPVLPPIGVSGFLRQLQKLERLAQRPALRGGILYG</sequence>
<organism evidence="2 3">
    <name type="scientific">Sporomusa termitida</name>
    <dbReference type="NCBI Taxonomy" id="2377"/>
    <lineage>
        <taxon>Bacteria</taxon>
        <taxon>Bacillati</taxon>
        <taxon>Bacillota</taxon>
        <taxon>Negativicutes</taxon>
        <taxon>Selenomonadales</taxon>
        <taxon>Sporomusaceae</taxon>
        <taxon>Sporomusa</taxon>
    </lineage>
</organism>
<evidence type="ECO:0000313" key="3">
    <source>
        <dbReference type="Proteomes" id="UP000320776"/>
    </source>
</evidence>
<dbReference type="InterPro" id="IPR049939">
    <property type="entry name" value="NifE-like"/>
</dbReference>
<dbReference type="AlphaFoldDB" id="A0A517DP11"/>
<name>A0A517DP11_9FIRM</name>
<dbReference type="InterPro" id="IPR000510">
    <property type="entry name" value="Nase/OxRdtase_comp1"/>
</dbReference>
<dbReference type="KEGG" id="sted:SPTER_03580"/>
<dbReference type="EMBL" id="CP036259">
    <property type="protein sequence ID" value="QDR79099.1"/>
    <property type="molecule type" value="Genomic_DNA"/>
</dbReference>
<dbReference type="Proteomes" id="UP000320776">
    <property type="component" value="Chromosome"/>
</dbReference>
<dbReference type="PANTHER" id="PTHR42956:SF1">
    <property type="entry name" value="NITROGENASE IRON-MOLYBDENUM COFACTOR BIOSYNTHESIS PROTEIN NIFE"/>
    <property type="match status" value="1"/>
</dbReference>